<feature type="domain" description="Neprosin PEP catalytic" evidence="2">
    <location>
        <begin position="175"/>
        <end position="444"/>
    </location>
</feature>
<proteinExistence type="predicted"/>
<feature type="chain" id="PRO_5047194326" evidence="1">
    <location>
        <begin position="26"/>
        <end position="444"/>
    </location>
</feature>
<organism evidence="3 4">
    <name type="scientific">Tahibacter amnicola</name>
    <dbReference type="NCBI Taxonomy" id="2976241"/>
    <lineage>
        <taxon>Bacteria</taxon>
        <taxon>Pseudomonadati</taxon>
        <taxon>Pseudomonadota</taxon>
        <taxon>Gammaproteobacteria</taxon>
        <taxon>Lysobacterales</taxon>
        <taxon>Rhodanobacteraceae</taxon>
        <taxon>Tahibacter</taxon>
    </lineage>
</organism>
<dbReference type="Pfam" id="PF03080">
    <property type="entry name" value="Neprosin"/>
    <property type="match status" value="1"/>
</dbReference>
<reference evidence="3" key="1">
    <citation type="submission" date="2022-09" db="EMBL/GenBank/DDBJ databases">
        <title>Tahibacter sp. nov., isolated from a fresh water.</title>
        <authorList>
            <person name="Baek J.H."/>
            <person name="Lee J.K."/>
            <person name="Kim J.M."/>
            <person name="Jeon C.O."/>
        </authorList>
    </citation>
    <scope>NUCLEOTIDE SEQUENCE</scope>
    <source>
        <strain evidence="3">W38</strain>
    </source>
</reference>
<dbReference type="PANTHER" id="PTHR31589:SF110">
    <property type="entry name" value="PROTEIN, PUTATIVE (DUF239)-RELATED"/>
    <property type="match status" value="1"/>
</dbReference>
<feature type="signal peptide" evidence="1">
    <location>
        <begin position="1"/>
        <end position="25"/>
    </location>
</feature>
<dbReference type="PROSITE" id="PS52045">
    <property type="entry name" value="NEPROSIN_PEP_CD"/>
    <property type="match status" value="1"/>
</dbReference>
<evidence type="ECO:0000256" key="1">
    <source>
        <dbReference type="SAM" id="SignalP"/>
    </source>
</evidence>
<dbReference type="EMBL" id="CP104694">
    <property type="protein sequence ID" value="UXI66178.1"/>
    <property type="molecule type" value="Genomic_DNA"/>
</dbReference>
<evidence type="ECO:0000313" key="4">
    <source>
        <dbReference type="Proteomes" id="UP001064632"/>
    </source>
</evidence>
<dbReference type="Proteomes" id="UP001064632">
    <property type="component" value="Chromosome"/>
</dbReference>
<evidence type="ECO:0000313" key="3">
    <source>
        <dbReference type="EMBL" id="UXI66178.1"/>
    </source>
</evidence>
<dbReference type="RefSeq" id="WP_261693162.1">
    <property type="nucleotide sequence ID" value="NZ_CP104694.1"/>
</dbReference>
<sequence>MNDVMRRYAGVSALLLLLAAPISHAQAGSEKQEAPAVQDDELDPDEYQRRKIRIVKFFEDQRARYEVVTSTVTKSGQILDWIKPESQTEGGAIASPPREMYPHPYAESVSNPYLDAAKHPIRKEGVALTELQLDGAAMGPPGTVPIVRFDIDSYLNEVRYLPADPLDIVSKLPPPAPSSNNRYYAVWHRFGDVFGTIGRVNIWDTEGPVGNETSIAQTAVIRGTPMQAIEAGKIETSGFSPARRPVFFTYYRTAGSASGDWAGGYNTLVQGWVQVSPTVAPGMSLIPWASATDGEQYSLDVEVRLWEGNWWVRAAGEWVGYYPHCIGGAAPPCERGTLFSEKGIRDIADRLDWYGEVFDSRAPAATSTDMGSGAYANTHFRRAAYFRNLLYVWAPATAWWFDAGSISVTDARCYSADGPFYSADPNWRNWFYYGGPGDEGAGCD</sequence>
<keyword evidence="1" id="KW-0732">Signal</keyword>
<keyword evidence="4" id="KW-1185">Reference proteome</keyword>
<protein>
    <submittedName>
        <fullName evidence="3">Neprosin family prolyl endopeptidase</fullName>
    </submittedName>
</protein>
<dbReference type="InterPro" id="IPR053168">
    <property type="entry name" value="Glutamic_endopeptidase"/>
</dbReference>
<dbReference type="PANTHER" id="PTHR31589">
    <property type="entry name" value="PROTEIN, PUTATIVE (DUF239)-RELATED-RELATED"/>
    <property type="match status" value="1"/>
</dbReference>
<gene>
    <name evidence="3" type="ORF">N4264_15625</name>
</gene>
<dbReference type="InterPro" id="IPR004314">
    <property type="entry name" value="Neprosin"/>
</dbReference>
<accession>A0ABY6BAK0</accession>
<name>A0ABY6BAK0_9GAMM</name>
<evidence type="ECO:0000259" key="2">
    <source>
        <dbReference type="PROSITE" id="PS52045"/>
    </source>
</evidence>